<feature type="region of interest" description="Disordered" evidence="5">
    <location>
        <begin position="32"/>
        <end position="144"/>
    </location>
</feature>
<evidence type="ECO:0000256" key="4">
    <source>
        <dbReference type="ARBA" id="ARBA00023242"/>
    </source>
</evidence>
<feature type="compositionally biased region" description="Basic and acidic residues" evidence="5">
    <location>
        <begin position="124"/>
        <end position="135"/>
    </location>
</feature>
<dbReference type="PROSITE" id="PS51821">
    <property type="entry name" value="VELVET"/>
    <property type="match status" value="1"/>
</dbReference>
<dbReference type="InterPro" id="IPR037525">
    <property type="entry name" value="Velvet_dom"/>
</dbReference>
<dbReference type="Pfam" id="PF11754">
    <property type="entry name" value="Velvet"/>
    <property type="match status" value="1"/>
</dbReference>
<dbReference type="InterPro" id="IPR021740">
    <property type="entry name" value="Velvet"/>
</dbReference>
<gene>
    <name evidence="7" type="ORF">NLI96_g1984</name>
</gene>
<dbReference type="EMBL" id="JANAWD010000041">
    <property type="protein sequence ID" value="KAJ3489636.1"/>
    <property type="molecule type" value="Genomic_DNA"/>
</dbReference>
<keyword evidence="2" id="KW-0805">Transcription regulation</keyword>
<evidence type="ECO:0000259" key="6">
    <source>
        <dbReference type="PROSITE" id="PS51821"/>
    </source>
</evidence>
<protein>
    <recommendedName>
        <fullName evidence="6">Velvet domain-containing protein</fullName>
    </recommendedName>
</protein>
<accession>A0AAD5YMF0</accession>
<comment type="caution">
    <text evidence="7">The sequence shown here is derived from an EMBL/GenBank/DDBJ whole genome shotgun (WGS) entry which is preliminary data.</text>
</comment>
<organism evidence="7 8">
    <name type="scientific">Meripilus lineatus</name>
    <dbReference type="NCBI Taxonomy" id="2056292"/>
    <lineage>
        <taxon>Eukaryota</taxon>
        <taxon>Fungi</taxon>
        <taxon>Dikarya</taxon>
        <taxon>Basidiomycota</taxon>
        <taxon>Agaricomycotina</taxon>
        <taxon>Agaricomycetes</taxon>
        <taxon>Polyporales</taxon>
        <taxon>Meripilaceae</taxon>
        <taxon>Meripilus</taxon>
    </lineage>
</organism>
<dbReference type="AlphaFoldDB" id="A0AAD5YMF0"/>
<dbReference type="Gene3D" id="2.60.40.3960">
    <property type="entry name" value="Velvet domain"/>
    <property type="match status" value="1"/>
</dbReference>
<evidence type="ECO:0000256" key="1">
    <source>
        <dbReference type="ARBA" id="ARBA00004123"/>
    </source>
</evidence>
<name>A0AAD5YMF0_9APHY</name>
<dbReference type="InterPro" id="IPR038491">
    <property type="entry name" value="Velvet_dom_sf"/>
</dbReference>
<evidence type="ECO:0000313" key="8">
    <source>
        <dbReference type="Proteomes" id="UP001212997"/>
    </source>
</evidence>
<evidence type="ECO:0000256" key="2">
    <source>
        <dbReference type="ARBA" id="ARBA00023015"/>
    </source>
</evidence>
<proteinExistence type="predicted"/>
<dbReference type="PANTHER" id="PTHR33572">
    <property type="entry name" value="SPORE DEVELOPMENT REGULATOR VOSA"/>
    <property type="match status" value="1"/>
</dbReference>
<dbReference type="PANTHER" id="PTHR33572:SF15">
    <property type="entry name" value="VELVET DOMAIN-CONTAINING PROTEIN"/>
    <property type="match status" value="1"/>
</dbReference>
<keyword evidence="8" id="KW-1185">Reference proteome</keyword>
<evidence type="ECO:0000256" key="5">
    <source>
        <dbReference type="SAM" id="MobiDB-lite"/>
    </source>
</evidence>
<evidence type="ECO:0000313" key="7">
    <source>
        <dbReference type="EMBL" id="KAJ3489636.1"/>
    </source>
</evidence>
<dbReference type="GO" id="GO:0005634">
    <property type="term" value="C:nucleus"/>
    <property type="evidence" value="ECO:0007669"/>
    <property type="project" value="UniProtKB-SubCell"/>
</dbReference>
<reference evidence="7" key="1">
    <citation type="submission" date="2022-07" db="EMBL/GenBank/DDBJ databases">
        <title>Genome Sequence of Physisporinus lineatus.</title>
        <authorList>
            <person name="Buettner E."/>
        </authorList>
    </citation>
    <scope>NUCLEOTIDE SEQUENCE</scope>
    <source>
        <strain evidence="7">VT162</strain>
    </source>
</reference>
<sequence length="296" mass="32455">MTTHTATVLAETTSLSQPVACQGGEALVFQPPCHSRHSRHRSKDSALTRVPLSWQSRNPGKCLFATTPSEPESDDPTLDQLSPDTSIHLHASDPRPPEQPPSHSSPYNGRALRSPGSRQRSHWHNLDSSRSEVRHVHASSEYPDRPARSYRLEVVQHPLKTAEFGSSTLTRLPLAPPLIAQLHIRDQGGSVEMDETELPFLIAQLSLYSADGTTALDMASGGGQSAPQRLLFTYPGLPTVAEQGLVLARARSLPFDVLSRNEYVAPVQTPLTQYFLQQGARMYAFASSFQFVSGSR</sequence>
<feature type="domain" description="Velvet" evidence="6">
    <location>
        <begin position="144"/>
        <end position="296"/>
    </location>
</feature>
<comment type="subcellular location">
    <subcellularLocation>
        <location evidence="1">Nucleus</location>
    </subcellularLocation>
</comment>
<keyword evidence="3" id="KW-0804">Transcription</keyword>
<keyword evidence="4" id="KW-0539">Nucleus</keyword>
<evidence type="ECO:0000256" key="3">
    <source>
        <dbReference type="ARBA" id="ARBA00023163"/>
    </source>
</evidence>
<dbReference type="Proteomes" id="UP001212997">
    <property type="component" value="Unassembled WGS sequence"/>
</dbReference>